<dbReference type="SUPFAM" id="SSF48334">
    <property type="entry name" value="DNA repair protein MutS, domain III"/>
    <property type="match status" value="1"/>
</dbReference>
<evidence type="ECO:0000256" key="2">
    <source>
        <dbReference type="ARBA" id="ARBA00022741"/>
    </source>
</evidence>
<feature type="coiled-coil region" evidence="8">
    <location>
        <begin position="527"/>
        <end position="636"/>
    </location>
</feature>
<keyword evidence="4 7" id="KW-0067">ATP-binding</keyword>
<keyword evidence="3 7" id="KW-0378">Hydrolase</keyword>
<sequence length="793" mass="87488">MASDLLRVLEFDRVRELLAQRCQFSVAAERASELGPTGDPSQVAYLLGVTREAVTLLTEHPRFGVGGMRDIRPILQRAEHGQLLGPAELRETLDAVQAARALARAFFTLPNWAERYPRLAEFTLAIPELSRLEADLARTVGPRAEILDTASDRLAEIRRELKQAHERLLERLRRLLANTNVAQAIQDPIITMREGRYVIPVRADRRNLVAGVTHDVSASGQTLFIEPLEVVELNNRWRELQLAEEHEIQRILRALTDQIALAADDLYRTVDAVAAIDLALAKARLAFDQRAVEPQLLEASGRADEGGHPRHRVLLRQARHPLLDPATVVPIDISLGETYRILVITGPNTGGKTVALKTVGLLALMAQSGMFIPAAEGSGLSVFPAIFADIGDEQSIEQSLSTFSSHMTRIVATLRSADSDSLVLLDELAAGTDPQEGAALARAILSRLLELGVLGVVTTHYPELKAFAYATPGLENASVEFDLKTLTPTYRLVTGIPGQSNALVIARRLGLDEAVIEEARSYLDPAAERAEELLAEIRRRREAAERRLEEARQARAEAEALRRQAEELLREAELERRRAREEALAELEIELAEARELIRHLRRQAAREERPTPVEVEQAAQALESARRSVRAAARRRRSAVQPDAVRVGDQVEVPSLGLQGELVALHDGDEAEIQVGAFRVRQPLGVLRKVAAAREPRPTRPVTIAAPPPPRVEPELHLRGMRAADANQRLERYLDDAARAGLPWVRIVHGKGTGTLRTVVHETLREHPLVDRFELAGLGEGGEGVTIVYLKG</sequence>
<dbReference type="Pfam" id="PF00488">
    <property type="entry name" value="MutS_V"/>
    <property type="match status" value="1"/>
</dbReference>
<reference evidence="10" key="1">
    <citation type="journal article" date="2020" name="mSystems">
        <title>Genome- and Community-Level Interaction Insights into Carbon Utilization and Element Cycling Functions of Hydrothermarchaeota in Hydrothermal Sediment.</title>
        <authorList>
            <person name="Zhou Z."/>
            <person name="Liu Y."/>
            <person name="Xu W."/>
            <person name="Pan J."/>
            <person name="Luo Z.H."/>
            <person name="Li M."/>
        </authorList>
    </citation>
    <scope>NUCLEOTIDE SEQUENCE [LARGE SCALE GENOMIC DNA]</scope>
    <source>
        <strain evidence="10">SpSt-210</strain>
    </source>
</reference>
<dbReference type="InterPro" id="IPR027417">
    <property type="entry name" value="P-loop_NTPase"/>
</dbReference>
<keyword evidence="7" id="KW-0540">Nuclease</keyword>
<dbReference type="InterPro" id="IPR045076">
    <property type="entry name" value="MutS"/>
</dbReference>
<dbReference type="InterPro" id="IPR036187">
    <property type="entry name" value="DNA_mismatch_repair_MutS_sf"/>
</dbReference>
<evidence type="ECO:0000256" key="1">
    <source>
        <dbReference type="ARBA" id="ARBA00022730"/>
    </source>
</evidence>
<dbReference type="GO" id="GO:0004519">
    <property type="term" value="F:endonuclease activity"/>
    <property type="evidence" value="ECO:0007669"/>
    <property type="project" value="UniProtKB-UniRule"/>
</dbReference>
<dbReference type="PROSITE" id="PS50828">
    <property type="entry name" value="SMR"/>
    <property type="match status" value="1"/>
</dbReference>
<dbReference type="EC" id="3.1.-.-" evidence="7"/>
<dbReference type="GO" id="GO:0030983">
    <property type="term" value="F:mismatched DNA binding"/>
    <property type="evidence" value="ECO:0007669"/>
    <property type="project" value="InterPro"/>
</dbReference>
<dbReference type="InterPro" id="IPR002625">
    <property type="entry name" value="Smr_dom"/>
</dbReference>
<dbReference type="Gene3D" id="3.30.1370.110">
    <property type="match status" value="1"/>
</dbReference>
<dbReference type="Pfam" id="PF01713">
    <property type="entry name" value="Smr"/>
    <property type="match status" value="1"/>
</dbReference>
<comment type="subunit">
    <text evidence="7">Homodimer. Binds to stalled ribosomes, contacting rRNA.</text>
</comment>
<proteinExistence type="inferred from homology"/>
<organism evidence="10">
    <name type="scientific">Thermorudis peleae</name>
    <dbReference type="NCBI Taxonomy" id="1382356"/>
    <lineage>
        <taxon>Bacteria</taxon>
        <taxon>Pseudomonadati</taxon>
        <taxon>Thermomicrobiota</taxon>
        <taxon>Thermomicrobia</taxon>
        <taxon>Thermomicrobia incertae sedis</taxon>
        <taxon>Thermorudis</taxon>
    </lineage>
</organism>
<comment type="similarity">
    <text evidence="7">Belongs to the DNA mismatch repair MutS family. MutS2 subfamily.</text>
</comment>
<dbReference type="EMBL" id="DSIY01000135">
    <property type="protein sequence ID" value="HEG90889.1"/>
    <property type="molecule type" value="Genomic_DNA"/>
</dbReference>
<keyword evidence="5 7" id="KW-0694">RNA-binding</keyword>
<accession>A0A831TF09</accession>
<dbReference type="PANTHER" id="PTHR48466">
    <property type="entry name" value="OS10G0509000 PROTEIN-RELATED"/>
    <property type="match status" value="1"/>
</dbReference>
<dbReference type="SMART" id="SM00533">
    <property type="entry name" value="MUTSd"/>
    <property type="match status" value="1"/>
</dbReference>
<dbReference type="GO" id="GO:0140664">
    <property type="term" value="F:ATP-dependent DNA damage sensor activity"/>
    <property type="evidence" value="ECO:0007669"/>
    <property type="project" value="InterPro"/>
</dbReference>
<dbReference type="PIRSF" id="PIRSF005814">
    <property type="entry name" value="MutS_YshD"/>
    <property type="match status" value="1"/>
</dbReference>
<dbReference type="SMART" id="SM00463">
    <property type="entry name" value="SMR"/>
    <property type="match status" value="1"/>
</dbReference>
<dbReference type="HAMAP" id="MF_00092">
    <property type="entry name" value="MutS2"/>
    <property type="match status" value="1"/>
</dbReference>
<evidence type="ECO:0000256" key="3">
    <source>
        <dbReference type="ARBA" id="ARBA00022801"/>
    </source>
</evidence>
<dbReference type="GO" id="GO:0006298">
    <property type="term" value="P:mismatch repair"/>
    <property type="evidence" value="ECO:0007669"/>
    <property type="project" value="InterPro"/>
</dbReference>
<dbReference type="InterPro" id="IPR005747">
    <property type="entry name" value="MutS2"/>
</dbReference>
<keyword evidence="8" id="KW-0175">Coiled coil</keyword>
<dbReference type="GO" id="GO:0072344">
    <property type="term" value="P:rescue of stalled ribosome"/>
    <property type="evidence" value="ECO:0007669"/>
    <property type="project" value="UniProtKB-UniRule"/>
</dbReference>
<keyword evidence="7 10" id="KW-0255">Endonuclease</keyword>
<name>A0A831TF09_9BACT</name>
<dbReference type="InterPro" id="IPR046893">
    <property type="entry name" value="MSSS"/>
</dbReference>
<protein>
    <recommendedName>
        <fullName evidence="7">Endonuclease MutS2</fullName>
        <ecNumber evidence="7">3.1.-.-</ecNumber>
    </recommendedName>
    <alternativeName>
        <fullName evidence="7">Ribosome-associated protein quality control-upstream factor</fullName>
        <shortName evidence="7">RQC-upstream factor</shortName>
        <shortName evidence="7">RqcU</shortName>
        <ecNumber evidence="7">3.6.4.-</ecNumber>
    </alternativeName>
</protein>
<dbReference type="SMART" id="SM00534">
    <property type="entry name" value="MUTSac"/>
    <property type="match status" value="1"/>
</dbReference>
<dbReference type="FunFam" id="3.40.50.300:FF:000830">
    <property type="entry name" value="Endonuclease MutS2"/>
    <property type="match status" value="1"/>
</dbReference>
<keyword evidence="6 7" id="KW-0238">DNA-binding</keyword>
<evidence type="ECO:0000259" key="9">
    <source>
        <dbReference type="PROSITE" id="PS50828"/>
    </source>
</evidence>
<dbReference type="GO" id="GO:0016887">
    <property type="term" value="F:ATP hydrolysis activity"/>
    <property type="evidence" value="ECO:0007669"/>
    <property type="project" value="InterPro"/>
</dbReference>
<keyword evidence="2 7" id="KW-0547">Nucleotide-binding</keyword>
<dbReference type="Gene3D" id="3.40.50.300">
    <property type="entry name" value="P-loop containing nucleotide triphosphate hydrolases"/>
    <property type="match status" value="1"/>
</dbReference>
<comment type="function">
    <text evidence="7">Endonuclease that is involved in the suppression of homologous recombination and thus may have a key role in the control of bacterial genetic diversity.</text>
</comment>
<gene>
    <name evidence="7" type="primary">mutS2</name>
    <name evidence="7" type="synonym">rqcU</name>
    <name evidence="10" type="ORF">ENP34_05550</name>
</gene>
<keyword evidence="1 7" id="KW-0699">rRNA-binding</keyword>
<evidence type="ECO:0000313" key="10">
    <source>
        <dbReference type="EMBL" id="HEG90889.1"/>
    </source>
</evidence>
<evidence type="ECO:0000256" key="5">
    <source>
        <dbReference type="ARBA" id="ARBA00022884"/>
    </source>
</evidence>
<evidence type="ECO:0000256" key="4">
    <source>
        <dbReference type="ARBA" id="ARBA00022840"/>
    </source>
</evidence>
<dbReference type="AlphaFoldDB" id="A0A831TF09"/>
<feature type="binding site" evidence="7">
    <location>
        <begin position="346"/>
        <end position="353"/>
    </location>
    <ligand>
        <name>ATP</name>
        <dbReference type="ChEBI" id="CHEBI:30616"/>
    </ligand>
</feature>
<dbReference type="NCBIfam" id="TIGR01069">
    <property type="entry name" value="mutS2"/>
    <property type="match status" value="1"/>
</dbReference>
<dbReference type="EC" id="3.6.4.-" evidence="7"/>
<dbReference type="SUPFAM" id="SSF52540">
    <property type="entry name" value="P-loop containing nucleoside triphosphate hydrolases"/>
    <property type="match status" value="1"/>
</dbReference>
<dbReference type="PANTHER" id="PTHR48466:SF2">
    <property type="entry name" value="OS10G0509000 PROTEIN"/>
    <property type="match status" value="1"/>
</dbReference>
<evidence type="ECO:0000256" key="6">
    <source>
        <dbReference type="ARBA" id="ARBA00023125"/>
    </source>
</evidence>
<evidence type="ECO:0000256" key="7">
    <source>
        <dbReference type="HAMAP-Rule" id="MF_00092"/>
    </source>
</evidence>
<comment type="caution">
    <text evidence="10">The sequence shown here is derived from an EMBL/GenBank/DDBJ whole genome shotgun (WGS) entry which is preliminary data.</text>
</comment>
<dbReference type="PROSITE" id="PS00486">
    <property type="entry name" value="DNA_MISMATCH_REPAIR_2"/>
    <property type="match status" value="1"/>
</dbReference>
<dbReference type="InterPro" id="IPR036063">
    <property type="entry name" value="Smr_dom_sf"/>
</dbReference>
<dbReference type="GO" id="GO:0005524">
    <property type="term" value="F:ATP binding"/>
    <property type="evidence" value="ECO:0007669"/>
    <property type="project" value="UniProtKB-UniRule"/>
</dbReference>
<dbReference type="InterPro" id="IPR007696">
    <property type="entry name" value="DNA_mismatch_repair_MutS_core"/>
</dbReference>
<feature type="coiled-coil region" evidence="8">
    <location>
        <begin position="147"/>
        <end position="182"/>
    </location>
</feature>
<dbReference type="SUPFAM" id="SSF160443">
    <property type="entry name" value="SMR domain-like"/>
    <property type="match status" value="1"/>
</dbReference>
<dbReference type="CDD" id="cd03280">
    <property type="entry name" value="ABC_MutS2"/>
    <property type="match status" value="1"/>
</dbReference>
<dbReference type="GO" id="GO:0043023">
    <property type="term" value="F:ribosomal large subunit binding"/>
    <property type="evidence" value="ECO:0007669"/>
    <property type="project" value="UniProtKB-UniRule"/>
</dbReference>
<feature type="domain" description="Smr" evidence="9">
    <location>
        <begin position="717"/>
        <end position="792"/>
    </location>
</feature>
<dbReference type="GO" id="GO:0045910">
    <property type="term" value="P:negative regulation of DNA recombination"/>
    <property type="evidence" value="ECO:0007669"/>
    <property type="project" value="InterPro"/>
</dbReference>
<comment type="function">
    <text evidence="7">Acts as a ribosome collision sensor, splitting the ribosome into its 2 subunits. Detects stalled/collided 70S ribosomes which it binds and splits by an ATP-hydrolysis driven conformational change. Acts upstream of the ribosome quality control system (RQC), a ribosome-associated complex that mediates the extraction of incompletely synthesized nascent chains from stalled ribosomes and their subsequent degradation. Probably generates substrates for RQC.</text>
</comment>
<dbReference type="Pfam" id="PF20297">
    <property type="entry name" value="MSSS"/>
    <property type="match status" value="1"/>
</dbReference>
<evidence type="ECO:0000256" key="8">
    <source>
        <dbReference type="SAM" id="Coils"/>
    </source>
</evidence>
<dbReference type="GO" id="GO:0019843">
    <property type="term" value="F:rRNA binding"/>
    <property type="evidence" value="ECO:0007669"/>
    <property type="project" value="UniProtKB-UniRule"/>
</dbReference>
<dbReference type="InterPro" id="IPR000432">
    <property type="entry name" value="DNA_mismatch_repair_MutS_C"/>
</dbReference>